<accession>A0A8H3KS00</accession>
<comment type="caution">
    <text evidence="1">The sequence shown here is derived from an EMBL/GenBank/DDBJ whole genome shotgun (WGS) entry which is preliminary data.</text>
</comment>
<proteinExistence type="predicted"/>
<dbReference type="InterPro" id="IPR052980">
    <property type="entry name" value="Crinkler_effector"/>
</dbReference>
<sequence>MIYYCACCCLSVDIVKEKNNETLFAKLENSQYDLKYFKTEHLKDYVCKKRNVAGSDRHEVKLWKVNVVDELDSKDKLNDEMKSRQLFSDCFQRELNGDPEFIVTNVHVIAVIRSPYKRSIKKLRITGNPGIGKAFLGFYLFHLLASNGKTVIYRKVDNHPLLFYDNEVLFAKNLFVSLTTCVTWYIVDGQPPINYVAKTILLGFVFEVGGISRFVLELAKNEIEQAKLKDAIVTCYYISSQTPPTENDDDEMDVDEEEVLEAQKPFTRKIIKFASHTIQNGKYYQLSSETFPSLDSLIVPKYIFQVTTSLKHPIKISGLKKVHNKLSRKGIDLNPEMIVFIGKKD</sequence>
<protein>
    <submittedName>
        <fullName evidence="1">Crinkler (CRN) family protein, putative</fullName>
    </submittedName>
</protein>
<dbReference type="PANTHER" id="PTHR33129:SF1">
    <property type="entry name" value="ATP-BINDING PROTEIN"/>
    <property type="match status" value="1"/>
</dbReference>
<evidence type="ECO:0000313" key="1">
    <source>
        <dbReference type="EMBL" id="GES73020.1"/>
    </source>
</evidence>
<reference evidence="1" key="1">
    <citation type="submission" date="2019-10" db="EMBL/GenBank/DDBJ databases">
        <title>Conservation and host-specific expression of non-tandemly repeated heterogenous ribosome RNA gene in arbuscular mycorrhizal fungi.</title>
        <authorList>
            <person name="Maeda T."/>
            <person name="Kobayashi Y."/>
            <person name="Nakagawa T."/>
            <person name="Ezawa T."/>
            <person name="Yamaguchi K."/>
            <person name="Bino T."/>
            <person name="Nishimoto Y."/>
            <person name="Shigenobu S."/>
            <person name="Kawaguchi M."/>
        </authorList>
    </citation>
    <scope>NUCLEOTIDE SEQUENCE</scope>
    <source>
        <strain evidence="1">HR1</strain>
    </source>
</reference>
<name>A0A8H3KS00_9GLOM</name>
<evidence type="ECO:0000313" key="2">
    <source>
        <dbReference type="Proteomes" id="UP000615446"/>
    </source>
</evidence>
<dbReference type="OrthoDB" id="2340858at2759"/>
<organism evidence="1 2">
    <name type="scientific">Rhizophagus clarus</name>
    <dbReference type="NCBI Taxonomy" id="94130"/>
    <lineage>
        <taxon>Eukaryota</taxon>
        <taxon>Fungi</taxon>
        <taxon>Fungi incertae sedis</taxon>
        <taxon>Mucoromycota</taxon>
        <taxon>Glomeromycotina</taxon>
        <taxon>Glomeromycetes</taxon>
        <taxon>Glomerales</taxon>
        <taxon>Glomeraceae</taxon>
        <taxon>Rhizophagus</taxon>
    </lineage>
</organism>
<dbReference type="EMBL" id="BLAL01000005">
    <property type="protein sequence ID" value="GES73020.1"/>
    <property type="molecule type" value="Genomic_DNA"/>
</dbReference>
<dbReference type="PANTHER" id="PTHR33129">
    <property type="entry name" value="PROTEIN KINASE DOMAIN-CONTAINING PROTEIN-RELATED"/>
    <property type="match status" value="1"/>
</dbReference>
<dbReference type="Proteomes" id="UP000615446">
    <property type="component" value="Unassembled WGS sequence"/>
</dbReference>
<gene>
    <name evidence="1" type="ORF">RCL2_000056500</name>
</gene>
<dbReference type="AlphaFoldDB" id="A0A8H3KS00"/>